<evidence type="ECO:0000313" key="1">
    <source>
        <dbReference type="EMBL" id="MBB4616797.1"/>
    </source>
</evidence>
<accession>A0A7W7AIS6</accession>
<dbReference type="EMBL" id="JACHNY010000001">
    <property type="protein sequence ID" value="MBB4616797.1"/>
    <property type="molecule type" value="Genomic_DNA"/>
</dbReference>
<evidence type="ECO:0000313" key="2">
    <source>
        <dbReference type="Proteomes" id="UP000574769"/>
    </source>
</evidence>
<dbReference type="Proteomes" id="UP000574769">
    <property type="component" value="Unassembled WGS sequence"/>
</dbReference>
<reference evidence="1 2" key="1">
    <citation type="submission" date="2020-08" db="EMBL/GenBank/DDBJ databases">
        <title>Genomic Encyclopedia of Type Strains, Phase IV (KMG-IV): sequencing the most valuable type-strain genomes for metagenomic binning, comparative biology and taxonomic classification.</title>
        <authorList>
            <person name="Goeker M."/>
        </authorList>
    </citation>
    <scope>NUCLEOTIDE SEQUENCE [LARGE SCALE GENOMIC DNA]</scope>
    <source>
        <strain evidence="1 2">DSM 15867</strain>
    </source>
</reference>
<evidence type="ECO:0008006" key="3">
    <source>
        <dbReference type="Google" id="ProtNLM"/>
    </source>
</evidence>
<protein>
    <recommendedName>
        <fullName evidence="3">Rhamnan synthesis protein F</fullName>
    </recommendedName>
</protein>
<keyword evidence="2" id="KW-1185">Reference proteome</keyword>
<organism evidence="1 2">
    <name type="scientific">Sphingomonas abaci</name>
    <dbReference type="NCBI Taxonomy" id="237611"/>
    <lineage>
        <taxon>Bacteria</taxon>
        <taxon>Pseudomonadati</taxon>
        <taxon>Pseudomonadota</taxon>
        <taxon>Alphaproteobacteria</taxon>
        <taxon>Sphingomonadales</taxon>
        <taxon>Sphingomonadaceae</taxon>
        <taxon>Sphingomonas</taxon>
    </lineage>
</organism>
<sequence>MMQDPAGGSGDQRAGSLTTIVTLPATPTEPSRPIARRIPFVPDRVAPALRAKRLAAFVRRARRFPNHRQLFLHPRPGRRWAVLFCYQPEPGPIDPGHRFTIARLQTEGFAVLVVLAAREAAQGDAYSALGLDGLIVKGLSGYDFSGYTLGLKALVAAFGTVDVLVMNDSVLGPFHPLTPLIDSAPWAFTGFLSNNGVEPHFNSFAFFIRQADRRFLRRMRSVFLNRIAFDGQSPVAYLQETRMARVAARHYTAGSLFGPVSRQDMTFHYLENPEGLVAIGYPFLKKSIFTKFADTFDQRRYTALLAGLGHDPLI</sequence>
<name>A0A7W7AIS6_9SPHN</name>
<dbReference type="RefSeq" id="WP_184111881.1">
    <property type="nucleotide sequence ID" value="NZ_JACHNY010000001.1"/>
</dbReference>
<dbReference type="AlphaFoldDB" id="A0A7W7AIS6"/>
<gene>
    <name evidence="1" type="ORF">GGQ96_000903</name>
</gene>
<proteinExistence type="predicted"/>
<comment type="caution">
    <text evidence="1">The sequence shown here is derived from an EMBL/GenBank/DDBJ whole genome shotgun (WGS) entry which is preliminary data.</text>
</comment>